<accession>A0A2P2PF80</accession>
<evidence type="ECO:0000313" key="1">
    <source>
        <dbReference type="EMBL" id="MBX53380.1"/>
    </source>
</evidence>
<organism evidence="1">
    <name type="scientific">Rhizophora mucronata</name>
    <name type="common">Asiatic mangrove</name>
    <dbReference type="NCBI Taxonomy" id="61149"/>
    <lineage>
        <taxon>Eukaryota</taxon>
        <taxon>Viridiplantae</taxon>
        <taxon>Streptophyta</taxon>
        <taxon>Embryophyta</taxon>
        <taxon>Tracheophyta</taxon>
        <taxon>Spermatophyta</taxon>
        <taxon>Magnoliopsida</taxon>
        <taxon>eudicotyledons</taxon>
        <taxon>Gunneridae</taxon>
        <taxon>Pentapetalae</taxon>
        <taxon>rosids</taxon>
        <taxon>fabids</taxon>
        <taxon>Malpighiales</taxon>
        <taxon>Rhizophoraceae</taxon>
        <taxon>Rhizophora</taxon>
    </lineage>
</organism>
<dbReference type="AlphaFoldDB" id="A0A2P2PF80"/>
<name>A0A2P2PF80_RHIMU</name>
<sequence length="17" mass="1967">MILEIVGFPELLHKAEK</sequence>
<proteinExistence type="predicted"/>
<reference evidence="1" key="1">
    <citation type="submission" date="2018-02" db="EMBL/GenBank/DDBJ databases">
        <title>Rhizophora mucronata_Transcriptome.</title>
        <authorList>
            <person name="Meera S.P."/>
            <person name="Sreeshan A."/>
            <person name="Augustine A."/>
        </authorList>
    </citation>
    <scope>NUCLEOTIDE SEQUENCE</scope>
    <source>
        <tissue evidence="1">Leaf</tissue>
    </source>
</reference>
<dbReference type="EMBL" id="GGEC01072896">
    <property type="protein sequence ID" value="MBX53380.1"/>
    <property type="molecule type" value="Transcribed_RNA"/>
</dbReference>
<protein>
    <submittedName>
        <fullName evidence="1">Uncharacterized protein</fullName>
    </submittedName>
</protein>